<dbReference type="InterPro" id="IPR002985">
    <property type="entry name" value="Arg_decrbxlase"/>
</dbReference>
<evidence type="ECO:0000313" key="4">
    <source>
        <dbReference type="EMBL" id="CAI9764797.1"/>
    </source>
</evidence>
<dbReference type="PANTHER" id="PTHR43295:SF1">
    <property type="entry name" value="ARGININE DECARBOXYLASE 1, CHLOROPLASTIC-RELATED"/>
    <property type="match status" value="1"/>
</dbReference>
<comment type="catalytic activity">
    <reaction evidence="3">
        <text>L-arginine + H(+) = agmatine + CO2</text>
        <dbReference type="Rhea" id="RHEA:17641"/>
        <dbReference type="ChEBI" id="CHEBI:15378"/>
        <dbReference type="ChEBI" id="CHEBI:16526"/>
        <dbReference type="ChEBI" id="CHEBI:32682"/>
        <dbReference type="ChEBI" id="CHEBI:58145"/>
        <dbReference type="EC" id="4.1.1.19"/>
    </reaction>
</comment>
<dbReference type="EC" id="4.1.1.19" evidence="3"/>
<keyword evidence="3" id="KW-0460">Magnesium</keyword>
<comment type="similarity">
    <text evidence="3">Belongs to the Orn/Lys/Arg decarboxylase class-II family. SpeA subfamily.</text>
</comment>
<proteinExistence type="inferred from homology"/>
<dbReference type="GO" id="GO:0006527">
    <property type="term" value="P:L-arginine catabolic process"/>
    <property type="evidence" value="ECO:0007669"/>
    <property type="project" value="InterPro"/>
</dbReference>
<keyword evidence="3" id="KW-0745">Spermidine biosynthesis</keyword>
<dbReference type="Gene3D" id="2.40.37.10">
    <property type="entry name" value="Lyase, Ornithine Decarboxylase, Chain A, domain 1"/>
    <property type="match status" value="1"/>
</dbReference>
<dbReference type="PANTHER" id="PTHR43295">
    <property type="entry name" value="ARGININE DECARBOXYLASE"/>
    <property type="match status" value="1"/>
</dbReference>
<comment type="pathway">
    <text evidence="3">Amine and polyamine biosynthesis; agmatine biosynthesis; agmatine from L-arginine: step 1/1.</text>
</comment>
<dbReference type="InterPro" id="IPR009006">
    <property type="entry name" value="Ala_racemase/Decarboxylase_C"/>
</dbReference>
<protein>
    <recommendedName>
        <fullName evidence="3">Arginine decarboxylase</fullName>
        <ecNumber evidence="3">4.1.1.19</ecNumber>
    </recommendedName>
</protein>
<evidence type="ECO:0000256" key="3">
    <source>
        <dbReference type="RuleBase" id="RU003740"/>
    </source>
</evidence>
<dbReference type="GO" id="GO:0008792">
    <property type="term" value="F:arginine decarboxylase activity"/>
    <property type="evidence" value="ECO:0007669"/>
    <property type="project" value="UniProtKB-EC"/>
</dbReference>
<evidence type="ECO:0000256" key="2">
    <source>
        <dbReference type="ARBA" id="ARBA00022898"/>
    </source>
</evidence>
<keyword evidence="3" id="KW-0210">Decarboxylase</keyword>
<dbReference type="Proteomes" id="UP000834106">
    <property type="component" value="Chromosome 7"/>
</dbReference>
<dbReference type="EMBL" id="OU503042">
    <property type="protein sequence ID" value="CAI9764797.1"/>
    <property type="molecule type" value="Genomic_DNA"/>
</dbReference>
<evidence type="ECO:0000313" key="5">
    <source>
        <dbReference type="Proteomes" id="UP000834106"/>
    </source>
</evidence>
<dbReference type="PRINTS" id="PR01180">
    <property type="entry name" value="ARGDCRBXLASE"/>
</dbReference>
<dbReference type="GO" id="GO:0008295">
    <property type="term" value="P:spermidine biosynthetic process"/>
    <property type="evidence" value="ECO:0007669"/>
    <property type="project" value="UniProtKB-KW"/>
</dbReference>
<keyword evidence="2 3" id="KW-0663">Pyridoxal phosphate</keyword>
<organism evidence="4 5">
    <name type="scientific">Fraxinus pennsylvanica</name>
    <dbReference type="NCBI Taxonomy" id="56036"/>
    <lineage>
        <taxon>Eukaryota</taxon>
        <taxon>Viridiplantae</taxon>
        <taxon>Streptophyta</taxon>
        <taxon>Embryophyta</taxon>
        <taxon>Tracheophyta</taxon>
        <taxon>Spermatophyta</taxon>
        <taxon>Magnoliopsida</taxon>
        <taxon>eudicotyledons</taxon>
        <taxon>Gunneridae</taxon>
        <taxon>Pentapetalae</taxon>
        <taxon>asterids</taxon>
        <taxon>lamiids</taxon>
        <taxon>Lamiales</taxon>
        <taxon>Oleaceae</taxon>
        <taxon>Oleeae</taxon>
        <taxon>Fraxinus</taxon>
    </lineage>
</organism>
<gene>
    <name evidence="4" type="ORF">FPE_LOCUS12227</name>
</gene>
<dbReference type="AlphaFoldDB" id="A0AAD1ZD46"/>
<comment type="cofactor">
    <cofactor evidence="1 3">
        <name>pyridoxal 5'-phosphate</name>
        <dbReference type="ChEBI" id="CHEBI:597326"/>
    </cofactor>
</comment>
<name>A0AAD1ZD46_9LAMI</name>
<keyword evidence="5" id="KW-1185">Reference proteome</keyword>
<keyword evidence="3" id="KW-0456">Lyase</keyword>
<evidence type="ECO:0000256" key="1">
    <source>
        <dbReference type="ARBA" id="ARBA00001933"/>
    </source>
</evidence>
<reference evidence="4" key="1">
    <citation type="submission" date="2023-05" db="EMBL/GenBank/DDBJ databases">
        <authorList>
            <person name="Huff M."/>
        </authorList>
    </citation>
    <scope>NUCLEOTIDE SEQUENCE</scope>
</reference>
<comment type="cofactor">
    <cofactor evidence="3">
        <name>Mg(2+)</name>
        <dbReference type="ChEBI" id="CHEBI:18420"/>
    </cofactor>
</comment>
<accession>A0AAD1ZD46</accession>
<sequence length="103" mass="11120">MAFGVGQLFPIIAIHRLDEHPAVRGILSDLTCDGKIEKFIGGESSLPLHELEGNGCINGDGGSYYLRMFLGRAYEEALGGVHNLFGGPVWCEYLNAMVHTASP</sequence>